<organism evidence="2 3">
    <name type="scientific">Corchorus olitorius</name>
    <dbReference type="NCBI Taxonomy" id="93759"/>
    <lineage>
        <taxon>Eukaryota</taxon>
        <taxon>Viridiplantae</taxon>
        <taxon>Streptophyta</taxon>
        <taxon>Embryophyta</taxon>
        <taxon>Tracheophyta</taxon>
        <taxon>Spermatophyta</taxon>
        <taxon>Magnoliopsida</taxon>
        <taxon>eudicotyledons</taxon>
        <taxon>Gunneridae</taxon>
        <taxon>Pentapetalae</taxon>
        <taxon>rosids</taxon>
        <taxon>malvids</taxon>
        <taxon>Malvales</taxon>
        <taxon>Malvaceae</taxon>
        <taxon>Grewioideae</taxon>
        <taxon>Apeibeae</taxon>
        <taxon>Corchorus</taxon>
    </lineage>
</organism>
<evidence type="ECO:0000313" key="2">
    <source>
        <dbReference type="EMBL" id="OMP04907.1"/>
    </source>
</evidence>
<feature type="compositionally biased region" description="Low complexity" evidence="1">
    <location>
        <begin position="10"/>
        <end position="22"/>
    </location>
</feature>
<comment type="caution">
    <text evidence="2">The sequence shown here is derived from an EMBL/GenBank/DDBJ whole genome shotgun (WGS) entry which is preliminary data.</text>
</comment>
<dbReference type="Proteomes" id="UP000187203">
    <property type="component" value="Unassembled WGS sequence"/>
</dbReference>
<name>A0A1R3KCS7_9ROSI</name>
<evidence type="ECO:0000313" key="3">
    <source>
        <dbReference type="Proteomes" id="UP000187203"/>
    </source>
</evidence>
<reference evidence="3" key="1">
    <citation type="submission" date="2013-09" db="EMBL/GenBank/DDBJ databases">
        <title>Corchorus olitorius genome sequencing.</title>
        <authorList>
            <person name="Alam M."/>
            <person name="Haque M.S."/>
            <person name="Islam M.S."/>
            <person name="Emdad E.M."/>
            <person name="Islam M.M."/>
            <person name="Ahmed B."/>
            <person name="Halim A."/>
            <person name="Hossen Q.M.M."/>
            <person name="Hossain M.Z."/>
            <person name="Ahmed R."/>
            <person name="Khan M.M."/>
            <person name="Islam R."/>
            <person name="Rashid M.M."/>
            <person name="Khan S.A."/>
            <person name="Rahman M.S."/>
            <person name="Alam M."/>
            <person name="Yahiya A.S."/>
            <person name="Khan M.S."/>
            <person name="Azam M.S."/>
            <person name="Haque T."/>
            <person name="Lashkar M.Z.H."/>
            <person name="Akhand A.I."/>
            <person name="Morshed G."/>
            <person name="Roy S."/>
            <person name="Uddin K.S."/>
            <person name="Rabeya T."/>
            <person name="Hossain A.S."/>
            <person name="Chowdhury A."/>
            <person name="Snigdha A.R."/>
            <person name="Mortoza M.S."/>
            <person name="Matin S.A."/>
            <person name="Hoque S.M.E."/>
            <person name="Islam M.K."/>
            <person name="Roy D.K."/>
            <person name="Haider R."/>
            <person name="Moosa M.M."/>
            <person name="Elias S.M."/>
            <person name="Hasan A.M."/>
            <person name="Jahan S."/>
            <person name="Shafiuddin M."/>
            <person name="Mahmood N."/>
            <person name="Shommy N.S."/>
        </authorList>
    </citation>
    <scope>NUCLEOTIDE SEQUENCE [LARGE SCALE GENOMIC DNA]</scope>
    <source>
        <strain evidence="3">cv. O-4</strain>
    </source>
</reference>
<feature type="region of interest" description="Disordered" evidence="1">
    <location>
        <begin position="1"/>
        <end position="22"/>
    </location>
</feature>
<protein>
    <submittedName>
        <fullName evidence="2">Uncharacterized protein</fullName>
    </submittedName>
</protein>
<dbReference type="AlphaFoldDB" id="A0A1R3KCS7"/>
<dbReference type="EMBL" id="AWUE01014136">
    <property type="protein sequence ID" value="OMP04907.1"/>
    <property type="molecule type" value="Genomic_DNA"/>
</dbReference>
<gene>
    <name evidence="2" type="ORF">COLO4_09207</name>
</gene>
<proteinExistence type="predicted"/>
<sequence length="53" mass="5810">MAHSHSRLVSLQSLKPLTSSPPSSIVAIHLPRHRQPLKLSENTISRILASSKT</sequence>
<evidence type="ECO:0000256" key="1">
    <source>
        <dbReference type="SAM" id="MobiDB-lite"/>
    </source>
</evidence>
<keyword evidence="3" id="KW-1185">Reference proteome</keyword>
<accession>A0A1R3KCS7</accession>